<evidence type="ECO:0000256" key="1">
    <source>
        <dbReference type="ARBA" id="ARBA00022670"/>
    </source>
</evidence>
<dbReference type="PANTHER" id="PTHR43343:SF3">
    <property type="entry name" value="PROTEASE DO-LIKE 8, CHLOROPLASTIC"/>
    <property type="match status" value="1"/>
</dbReference>
<dbReference type="Gene3D" id="2.40.10.120">
    <property type="match status" value="1"/>
</dbReference>
<dbReference type="InterPro" id="IPR009003">
    <property type="entry name" value="Peptidase_S1_PA"/>
</dbReference>
<evidence type="ECO:0000259" key="4">
    <source>
        <dbReference type="Pfam" id="PF13511"/>
    </source>
</evidence>
<dbReference type="InterPro" id="IPR051201">
    <property type="entry name" value="Chloro_Bact_Ser_Proteases"/>
</dbReference>
<dbReference type="InterPro" id="IPR001940">
    <property type="entry name" value="Peptidase_S1C"/>
</dbReference>
<name>A0ABS5Z855_9GAMM</name>
<feature type="region of interest" description="Disordered" evidence="3">
    <location>
        <begin position="493"/>
        <end position="521"/>
    </location>
</feature>
<evidence type="ECO:0000256" key="2">
    <source>
        <dbReference type="ARBA" id="ARBA00022801"/>
    </source>
</evidence>
<sequence length="710" mass="78781">MYDLRKIYSQLRHYARCTCIITFTYIITCSTNAGVYKWVDEQGNIHFSDSHPEASSADQGFETVRSNKTLSRLPSVKVFYPKAYNKNIPASPLAVAPLKVELPDAQYGEISVGTQWAGYQCDKRIGHFVWKAGNSYLADESLQKMIKDALIKNNYRVTDNFETRFLLASKLKKIIVDTCDDYNEGTVTSDAFVHIEWSVFDSLYRKKLVSIETDGASYASSYGNTNQNTSQAILSAAQVAFDNFLANEQVADAVAINIKLLDTPNKFELIKIPLIYPEEEFTFKQRSAVIKKTAATIRNVSGHGSGVLISSQGHILTNAHVISEGEQFLVFLNNEEYIAQLLRKDVKRDVALLQTTTPPNINSTVISQALPEVGDTIYVVGSPLSESLKYTVTSGIISAQRERKGLSYYQTDTVIHPGNSGGPVYNKQGELIAISVSGLISKAGTSMGINYLIPINDALATLGIIQGEASEKAGYETNGIEGQAKSAFGFKTTHAAKTKSPPSSKTHSQNTSESTTLSSNSTTAEDKAFDLYQSALNAKTNKEFQRAIHLLQQALEVATIKQRQVIFDELYIDTPYAYGQYLIQQRNIDEVTAIIHRMKKYVSQTRNRMANLKKIEQLETTLQHLSYAAQTNMKATLSPVKLTIIEAYLATGLTPQTLNEMRLFFINNISNDITSKFTISNYDRKGNSIHITFADHSGNETTLNFTLPSQ</sequence>
<evidence type="ECO:0000256" key="3">
    <source>
        <dbReference type="SAM" id="MobiDB-lite"/>
    </source>
</evidence>
<keyword evidence="6" id="KW-1185">Reference proteome</keyword>
<dbReference type="PRINTS" id="PR00834">
    <property type="entry name" value="PROTEASES2C"/>
</dbReference>
<reference evidence="5 6" key="1">
    <citation type="submission" date="2021-04" db="EMBL/GenBank/DDBJ databases">
        <authorList>
            <person name="Pira H."/>
            <person name="Risdian C."/>
            <person name="Wink J."/>
        </authorList>
    </citation>
    <scope>NUCLEOTIDE SEQUENCE [LARGE SCALE GENOMIC DNA]</scope>
    <source>
        <strain evidence="5 6">WH53</strain>
    </source>
</reference>
<dbReference type="Proteomes" id="UP000690515">
    <property type="component" value="Unassembled WGS sequence"/>
</dbReference>
<keyword evidence="2" id="KW-0378">Hydrolase</keyword>
<proteinExistence type="predicted"/>
<dbReference type="PANTHER" id="PTHR43343">
    <property type="entry name" value="PEPTIDASE S12"/>
    <property type="match status" value="1"/>
</dbReference>
<protein>
    <submittedName>
        <fullName evidence="5">Trypsin-like peptidase domain-containing protein</fullName>
    </submittedName>
</protein>
<comment type="caution">
    <text evidence="5">The sequence shown here is derived from an EMBL/GenBank/DDBJ whole genome shotgun (WGS) entry which is preliminary data.</text>
</comment>
<gene>
    <name evidence="5" type="ORF">KCG35_00200</name>
</gene>
<accession>A0ABS5Z855</accession>
<organism evidence="5 6">
    <name type="scientific">Zooshikella harenae</name>
    <dbReference type="NCBI Taxonomy" id="2827238"/>
    <lineage>
        <taxon>Bacteria</taxon>
        <taxon>Pseudomonadati</taxon>
        <taxon>Pseudomonadota</taxon>
        <taxon>Gammaproteobacteria</taxon>
        <taxon>Oceanospirillales</taxon>
        <taxon>Zooshikellaceae</taxon>
        <taxon>Zooshikella</taxon>
    </lineage>
</organism>
<evidence type="ECO:0000313" key="5">
    <source>
        <dbReference type="EMBL" id="MBU2709470.1"/>
    </source>
</evidence>
<evidence type="ECO:0000313" key="6">
    <source>
        <dbReference type="Proteomes" id="UP000690515"/>
    </source>
</evidence>
<dbReference type="RefSeq" id="WP_215817640.1">
    <property type="nucleotide sequence ID" value="NZ_JAGSOY010000001.1"/>
</dbReference>
<feature type="domain" description="DUF4124" evidence="4">
    <location>
        <begin position="29"/>
        <end position="69"/>
    </location>
</feature>
<keyword evidence="1" id="KW-0645">Protease</keyword>
<dbReference type="Pfam" id="PF13365">
    <property type="entry name" value="Trypsin_2"/>
    <property type="match status" value="1"/>
</dbReference>
<feature type="compositionally biased region" description="Low complexity" evidence="3">
    <location>
        <begin position="498"/>
        <end position="521"/>
    </location>
</feature>
<dbReference type="Pfam" id="PF13511">
    <property type="entry name" value="DUF4124"/>
    <property type="match status" value="1"/>
</dbReference>
<dbReference type="EMBL" id="JAGSOY010000001">
    <property type="protein sequence ID" value="MBU2709470.1"/>
    <property type="molecule type" value="Genomic_DNA"/>
</dbReference>
<dbReference type="SUPFAM" id="SSF50494">
    <property type="entry name" value="Trypsin-like serine proteases"/>
    <property type="match status" value="1"/>
</dbReference>
<dbReference type="InterPro" id="IPR025392">
    <property type="entry name" value="DUF4124"/>
</dbReference>